<dbReference type="PANTHER" id="PTHR12126:SF11">
    <property type="entry name" value="NADH DEHYDROGENASE [UBIQUINONE] 1 ALPHA SUBCOMPLEX SUBUNIT 9, MITOCHONDRIAL"/>
    <property type="match status" value="1"/>
</dbReference>
<gene>
    <name evidence="2" type="ORF">VE25_12505</name>
</gene>
<dbReference type="InterPro" id="IPR036291">
    <property type="entry name" value="NAD(P)-bd_dom_sf"/>
</dbReference>
<evidence type="ECO:0000313" key="2">
    <source>
        <dbReference type="EMBL" id="KKB11517.1"/>
    </source>
</evidence>
<dbReference type="Gene3D" id="3.40.50.720">
    <property type="entry name" value="NAD(P)-binding Rossmann-like Domain"/>
    <property type="match status" value="1"/>
</dbReference>
<sequence>MVRYEPKLATVFGGSGFLGTQIVQRLARRGYRVRVAVRRPDLAGHTKSLGSVGQVVPVQANVRNEASIARAVAGAEMVINLVGIGFEGGKQTFEAVHVGGAAAIARAAKAAGAESLVHVSALGVDIATESDYARSKLAGEGEVLKAFPEAVVIRPSLMFGPGDGFFNLMGTLSRYFPIMPLIGPESRFQPVYVGNVAEAFVMAAEGAVRTGRVYELGGPEVVTHRELMKRILEAAGRSRPLLPLPPGIAKILALPFAILPVTPLITADRVDLLMTDNVVSDAAIKDKRTLAAFGITPTAMETILPSYMWRFRKHGQFDRQDHASDGTAA</sequence>
<dbReference type="STRING" id="443610.VE25_12505"/>
<dbReference type="GO" id="GO:0044877">
    <property type="term" value="F:protein-containing complex binding"/>
    <property type="evidence" value="ECO:0007669"/>
    <property type="project" value="TreeGrafter"/>
</dbReference>
<organism evidence="2 3">
    <name type="scientific">Devosia geojensis</name>
    <dbReference type="NCBI Taxonomy" id="443610"/>
    <lineage>
        <taxon>Bacteria</taxon>
        <taxon>Pseudomonadati</taxon>
        <taxon>Pseudomonadota</taxon>
        <taxon>Alphaproteobacteria</taxon>
        <taxon>Hyphomicrobiales</taxon>
        <taxon>Devosiaceae</taxon>
        <taxon>Devosia</taxon>
    </lineage>
</organism>
<dbReference type="SUPFAM" id="SSF51735">
    <property type="entry name" value="NAD(P)-binding Rossmann-fold domains"/>
    <property type="match status" value="1"/>
</dbReference>
<dbReference type="PATRIC" id="fig|443610.3.peg.741"/>
<dbReference type="InterPro" id="IPR051207">
    <property type="entry name" value="ComplexI_NDUFA9_subunit"/>
</dbReference>
<dbReference type="Pfam" id="PF01073">
    <property type="entry name" value="3Beta_HSD"/>
    <property type="match status" value="1"/>
</dbReference>
<dbReference type="RefSeq" id="WP_046108966.1">
    <property type="nucleotide sequence ID" value="NZ_JZEX01000115.1"/>
</dbReference>
<protein>
    <submittedName>
        <fullName evidence="2">3-beta hydroxysteroid dehydrogenase</fullName>
    </submittedName>
</protein>
<dbReference type="OrthoDB" id="9776313at2"/>
<accession>A0A0F5FTM9</accession>
<dbReference type="FunFam" id="3.40.50.720:FF:000702">
    <property type="entry name" value="NADH dehydrogenase (Ubiquinone)"/>
    <property type="match status" value="1"/>
</dbReference>
<evidence type="ECO:0000313" key="3">
    <source>
        <dbReference type="Proteomes" id="UP000033632"/>
    </source>
</evidence>
<proteinExistence type="predicted"/>
<dbReference type="EMBL" id="JZEX01000115">
    <property type="protein sequence ID" value="KKB11517.1"/>
    <property type="molecule type" value="Genomic_DNA"/>
</dbReference>
<dbReference type="AlphaFoldDB" id="A0A0F5FTM9"/>
<reference evidence="2 3" key="1">
    <citation type="submission" date="2015-03" db="EMBL/GenBank/DDBJ databases">
        <authorList>
            <person name="Hassan Y.I."/>
            <person name="Lepp D."/>
            <person name="Li X.-Z."/>
            <person name="Zhou T."/>
        </authorList>
    </citation>
    <scope>NUCLEOTIDE SEQUENCE [LARGE SCALE GENOMIC DNA]</scope>
    <source>
        <strain evidence="2 3">BD-c194</strain>
    </source>
</reference>
<dbReference type="PANTHER" id="PTHR12126">
    <property type="entry name" value="NADH-UBIQUINONE OXIDOREDUCTASE 39 KDA SUBUNIT-RELATED"/>
    <property type="match status" value="1"/>
</dbReference>
<feature type="domain" description="3-beta hydroxysteroid dehydrogenase/isomerase" evidence="1">
    <location>
        <begin position="11"/>
        <end position="206"/>
    </location>
</feature>
<keyword evidence="3" id="KW-1185">Reference proteome</keyword>
<dbReference type="GO" id="GO:0006694">
    <property type="term" value="P:steroid biosynthetic process"/>
    <property type="evidence" value="ECO:0007669"/>
    <property type="project" value="InterPro"/>
</dbReference>
<dbReference type="GO" id="GO:0016616">
    <property type="term" value="F:oxidoreductase activity, acting on the CH-OH group of donors, NAD or NADP as acceptor"/>
    <property type="evidence" value="ECO:0007669"/>
    <property type="project" value="InterPro"/>
</dbReference>
<name>A0A0F5FTM9_9HYPH</name>
<dbReference type="Proteomes" id="UP000033632">
    <property type="component" value="Unassembled WGS sequence"/>
</dbReference>
<dbReference type="InterPro" id="IPR002225">
    <property type="entry name" value="3Beta_OHSteriod_DH/Estase"/>
</dbReference>
<comment type="caution">
    <text evidence="2">The sequence shown here is derived from an EMBL/GenBank/DDBJ whole genome shotgun (WGS) entry which is preliminary data.</text>
</comment>
<evidence type="ECO:0000259" key="1">
    <source>
        <dbReference type="Pfam" id="PF01073"/>
    </source>
</evidence>
<dbReference type="CDD" id="cd05271">
    <property type="entry name" value="NDUFA9_like_SDR_a"/>
    <property type="match status" value="1"/>
</dbReference>